<dbReference type="Pfam" id="PF03795">
    <property type="entry name" value="YCII"/>
    <property type="match status" value="1"/>
</dbReference>
<proteinExistence type="inferred from homology"/>
<dbReference type="EMBL" id="JACCBM010000001">
    <property type="protein sequence ID" value="NYD71612.1"/>
    <property type="molecule type" value="Genomic_DNA"/>
</dbReference>
<organism evidence="3 4">
    <name type="scientific">Herbiconiux flava</name>
    <dbReference type="NCBI Taxonomy" id="881268"/>
    <lineage>
        <taxon>Bacteria</taxon>
        <taxon>Bacillati</taxon>
        <taxon>Actinomycetota</taxon>
        <taxon>Actinomycetes</taxon>
        <taxon>Micrococcales</taxon>
        <taxon>Microbacteriaceae</taxon>
        <taxon>Herbiconiux</taxon>
    </lineage>
</organism>
<dbReference type="Proteomes" id="UP000549913">
    <property type="component" value="Unassembled WGS sequence"/>
</dbReference>
<comment type="similarity">
    <text evidence="1">Belongs to the YciI family.</text>
</comment>
<gene>
    <name evidence="3" type="ORF">BJ984_002770</name>
</gene>
<dbReference type="PANTHER" id="PTHR35174:SF3">
    <property type="entry name" value="BLL7171 PROTEIN"/>
    <property type="match status" value="1"/>
</dbReference>
<feature type="domain" description="YCII-related" evidence="2">
    <location>
        <begin position="28"/>
        <end position="103"/>
    </location>
</feature>
<dbReference type="SUPFAM" id="SSF54909">
    <property type="entry name" value="Dimeric alpha+beta barrel"/>
    <property type="match status" value="1"/>
</dbReference>
<comment type="caution">
    <text evidence="3">The sequence shown here is derived from an EMBL/GenBank/DDBJ whole genome shotgun (WGS) entry which is preliminary data.</text>
</comment>
<name>A0A852SS55_9MICO</name>
<dbReference type="PANTHER" id="PTHR35174">
    <property type="entry name" value="BLL7171 PROTEIN-RELATED"/>
    <property type="match status" value="1"/>
</dbReference>
<dbReference type="RefSeq" id="WP_179548520.1">
    <property type="nucleotide sequence ID" value="NZ_BSEW01000002.1"/>
</dbReference>
<reference evidence="3 4" key="1">
    <citation type="submission" date="2020-07" db="EMBL/GenBank/DDBJ databases">
        <title>Sequencing the genomes of 1000 actinobacteria strains.</title>
        <authorList>
            <person name="Klenk H.-P."/>
        </authorList>
    </citation>
    <scope>NUCLEOTIDE SEQUENCE [LARGE SCALE GENOMIC DNA]</scope>
    <source>
        <strain evidence="3 4">DSM 26474</strain>
    </source>
</reference>
<accession>A0A852SS55</accession>
<keyword evidence="4" id="KW-1185">Reference proteome</keyword>
<evidence type="ECO:0000313" key="4">
    <source>
        <dbReference type="Proteomes" id="UP000549913"/>
    </source>
</evidence>
<protein>
    <recommendedName>
        <fullName evidence="2">YCII-related domain-containing protein</fullName>
    </recommendedName>
</protein>
<dbReference type="Gene3D" id="3.30.70.1060">
    <property type="entry name" value="Dimeric alpha+beta barrel"/>
    <property type="match status" value="1"/>
</dbReference>
<evidence type="ECO:0000256" key="1">
    <source>
        <dbReference type="ARBA" id="ARBA00007689"/>
    </source>
</evidence>
<dbReference type="InterPro" id="IPR011008">
    <property type="entry name" value="Dimeric_a/b-barrel"/>
</dbReference>
<dbReference type="InterPro" id="IPR005545">
    <property type="entry name" value="YCII"/>
</dbReference>
<dbReference type="AlphaFoldDB" id="A0A852SS55"/>
<evidence type="ECO:0000259" key="2">
    <source>
        <dbReference type="Pfam" id="PF03795"/>
    </source>
</evidence>
<evidence type="ECO:0000313" key="3">
    <source>
        <dbReference type="EMBL" id="NYD71612.1"/>
    </source>
</evidence>
<sequence>MRFMMFVMGDETPDAEPDESDVDVWVDELESAGQRVMGDILDPGTARGVRVRAGETIVTEGPLIGVTDAIWGFDLLEARDLDEATALAARHPMARNGRLELRPFPEG</sequence>